<keyword evidence="3" id="KW-1185">Reference proteome</keyword>
<accession>A0A0A2M5U6</accession>
<feature type="transmembrane region" description="Helical" evidence="1">
    <location>
        <begin position="15"/>
        <end position="38"/>
    </location>
</feature>
<keyword evidence="1" id="KW-0472">Membrane</keyword>
<dbReference type="Proteomes" id="UP000030152">
    <property type="component" value="Unassembled WGS sequence"/>
</dbReference>
<proteinExistence type="predicted"/>
<dbReference type="RefSeq" id="WP_020213190.1">
    <property type="nucleotide sequence ID" value="NZ_JRLX01000007.1"/>
</dbReference>
<keyword evidence="1" id="KW-1133">Transmembrane helix</keyword>
<dbReference type="OrthoDB" id="1467832at2"/>
<dbReference type="AlphaFoldDB" id="A0A0A2M5U6"/>
<evidence type="ECO:0000313" key="3">
    <source>
        <dbReference type="Proteomes" id="UP000030152"/>
    </source>
</evidence>
<feature type="transmembrane region" description="Helical" evidence="1">
    <location>
        <begin position="72"/>
        <end position="92"/>
    </location>
</feature>
<dbReference type="eggNOG" id="ENOG50331UG">
    <property type="taxonomic scope" value="Bacteria"/>
</dbReference>
<evidence type="ECO:0000313" key="2">
    <source>
        <dbReference type="EMBL" id="KGO87001.1"/>
    </source>
</evidence>
<protein>
    <submittedName>
        <fullName evidence="2">Uncharacterized protein</fullName>
    </submittedName>
</protein>
<gene>
    <name evidence="2" type="ORF">Q765_08575</name>
</gene>
<dbReference type="EMBL" id="JRLX01000007">
    <property type="protein sequence ID" value="KGO87001.1"/>
    <property type="molecule type" value="Genomic_DNA"/>
</dbReference>
<reference evidence="2 3" key="1">
    <citation type="submission" date="2013-09" db="EMBL/GenBank/DDBJ databases">
        <authorList>
            <person name="Zeng Z."/>
            <person name="Chen C."/>
        </authorList>
    </citation>
    <scope>NUCLEOTIDE SEQUENCE [LARGE SCALE GENOMIC DNA]</scope>
    <source>
        <strain evidence="2 3">WB 3.3-2</strain>
    </source>
</reference>
<keyword evidence="1" id="KW-0812">Transmembrane</keyword>
<feature type="transmembrane region" description="Helical" evidence="1">
    <location>
        <begin position="44"/>
        <end position="65"/>
    </location>
</feature>
<organism evidence="2 3">
    <name type="scientific">Flavobacterium rivuli WB 3.3-2 = DSM 21788</name>
    <dbReference type="NCBI Taxonomy" id="1121895"/>
    <lineage>
        <taxon>Bacteria</taxon>
        <taxon>Pseudomonadati</taxon>
        <taxon>Bacteroidota</taxon>
        <taxon>Flavobacteriia</taxon>
        <taxon>Flavobacteriales</taxon>
        <taxon>Flavobacteriaceae</taxon>
        <taxon>Flavobacterium</taxon>
    </lineage>
</organism>
<name>A0A0A2M5U6_9FLAO</name>
<dbReference type="PROSITE" id="PS51257">
    <property type="entry name" value="PROKAR_LIPOPROTEIN"/>
    <property type="match status" value="1"/>
</dbReference>
<dbReference type="STRING" id="1121895.GCA_000378485_02029"/>
<evidence type="ECO:0000256" key="1">
    <source>
        <dbReference type="SAM" id="Phobius"/>
    </source>
</evidence>
<comment type="caution">
    <text evidence="2">The sequence shown here is derived from an EMBL/GenBank/DDBJ whole genome shotgun (WGS) entry which is preliminary data.</text>
</comment>
<sequence>MNTYLKYQENYKHGIIGFATISILGQSCLGSIAAMFVLMGGTTLLQMVQLFFVTIFCMIYNGAVLSQQKASVSFAILTISVVTSLLCIALNIHELI</sequence>